<dbReference type="Proteomes" id="UP000777438">
    <property type="component" value="Unassembled WGS sequence"/>
</dbReference>
<reference evidence="1 2" key="1">
    <citation type="journal article" date="2021" name="Nat. Commun.">
        <title>Genetic determinants of endophytism in the Arabidopsis root mycobiome.</title>
        <authorList>
            <person name="Mesny F."/>
            <person name="Miyauchi S."/>
            <person name="Thiergart T."/>
            <person name="Pickel B."/>
            <person name="Atanasova L."/>
            <person name="Karlsson M."/>
            <person name="Huettel B."/>
            <person name="Barry K.W."/>
            <person name="Haridas S."/>
            <person name="Chen C."/>
            <person name="Bauer D."/>
            <person name="Andreopoulos W."/>
            <person name="Pangilinan J."/>
            <person name="LaButti K."/>
            <person name="Riley R."/>
            <person name="Lipzen A."/>
            <person name="Clum A."/>
            <person name="Drula E."/>
            <person name="Henrissat B."/>
            <person name="Kohler A."/>
            <person name="Grigoriev I.V."/>
            <person name="Martin F.M."/>
            <person name="Hacquard S."/>
        </authorList>
    </citation>
    <scope>NUCLEOTIDE SEQUENCE [LARGE SCALE GENOMIC DNA]</scope>
    <source>
        <strain evidence="1 2">MPI-CAGE-CH-0241</strain>
    </source>
</reference>
<protein>
    <submittedName>
        <fullName evidence="1">Uncharacterized protein</fullName>
    </submittedName>
</protein>
<organism evidence="1 2">
    <name type="scientific">Thelonectria olida</name>
    <dbReference type="NCBI Taxonomy" id="1576542"/>
    <lineage>
        <taxon>Eukaryota</taxon>
        <taxon>Fungi</taxon>
        <taxon>Dikarya</taxon>
        <taxon>Ascomycota</taxon>
        <taxon>Pezizomycotina</taxon>
        <taxon>Sordariomycetes</taxon>
        <taxon>Hypocreomycetidae</taxon>
        <taxon>Hypocreales</taxon>
        <taxon>Nectriaceae</taxon>
        <taxon>Thelonectria</taxon>
    </lineage>
</organism>
<evidence type="ECO:0000313" key="1">
    <source>
        <dbReference type="EMBL" id="KAH6874279.1"/>
    </source>
</evidence>
<comment type="caution">
    <text evidence="1">The sequence shown here is derived from an EMBL/GenBank/DDBJ whole genome shotgun (WGS) entry which is preliminary data.</text>
</comment>
<evidence type="ECO:0000313" key="2">
    <source>
        <dbReference type="Proteomes" id="UP000777438"/>
    </source>
</evidence>
<accession>A0A9P8VVA1</accession>
<proteinExistence type="predicted"/>
<name>A0A9P8VVA1_9HYPO</name>
<dbReference type="AlphaFoldDB" id="A0A9P8VVA1"/>
<sequence>MVKAISLWRQGELYKAGYKEVGLLRAGRGEPAAYCEMGFAYGSEFPYVQDARYYWTGALPAADFNGEDPPAYCQPTMRRPISATTPLNPLGCAERGMDGIRKLTTKSLGSPRTRRSQFPCL</sequence>
<keyword evidence="2" id="KW-1185">Reference proteome</keyword>
<gene>
    <name evidence="1" type="ORF">B0T10DRAFT_587770</name>
</gene>
<dbReference type="EMBL" id="JAGPYM010000040">
    <property type="protein sequence ID" value="KAH6874279.1"/>
    <property type="molecule type" value="Genomic_DNA"/>
</dbReference>